<proteinExistence type="predicted"/>
<dbReference type="STRING" id="1121322.SAMN02745136_04795"/>
<dbReference type="OrthoDB" id="9787920at2"/>
<evidence type="ECO:0000313" key="3">
    <source>
        <dbReference type="EMBL" id="SHL39134.1"/>
    </source>
</evidence>
<dbReference type="InterPro" id="IPR016181">
    <property type="entry name" value="Acyl_CoA_acyltransferase"/>
</dbReference>
<keyword evidence="4" id="KW-1185">Reference proteome</keyword>
<dbReference type="GO" id="GO:1905502">
    <property type="term" value="F:acetyl-CoA binding"/>
    <property type="evidence" value="ECO:0007669"/>
    <property type="project" value="TreeGrafter"/>
</dbReference>
<reference evidence="3 4" key="1">
    <citation type="submission" date="2016-11" db="EMBL/GenBank/DDBJ databases">
        <authorList>
            <person name="Jaros S."/>
            <person name="Januszkiewicz K."/>
            <person name="Wedrychowicz H."/>
        </authorList>
    </citation>
    <scope>NUCLEOTIDE SEQUENCE [LARGE SCALE GENOMIC DNA]</scope>
    <source>
        <strain evidence="3 4">DSM 15929</strain>
    </source>
</reference>
<dbReference type="CDD" id="cd04301">
    <property type="entry name" value="NAT_SF"/>
    <property type="match status" value="1"/>
</dbReference>
<accession>A0A1M7A8M4</accession>
<evidence type="ECO:0000313" key="4">
    <source>
        <dbReference type="Proteomes" id="UP000184386"/>
    </source>
</evidence>
<dbReference type="InterPro" id="IPR000182">
    <property type="entry name" value="GNAT_dom"/>
</dbReference>
<dbReference type="PANTHER" id="PTHR13538:SF4">
    <property type="entry name" value="N-ALPHA-ACETYLTRANSFERASE 80"/>
    <property type="match status" value="1"/>
</dbReference>
<dbReference type="Pfam" id="PF00583">
    <property type="entry name" value="Acetyltransf_1"/>
    <property type="match status" value="1"/>
</dbReference>
<dbReference type="GO" id="GO:0008080">
    <property type="term" value="F:N-acetyltransferase activity"/>
    <property type="evidence" value="ECO:0007669"/>
    <property type="project" value="InterPro"/>
</dbReference>
<dbReference type="InterPro" id="IPR039840">
    <property type="entry name" value="NAA80"/>
</dbReference>
<dbReference type="PROSITE" id="PS51186">
    <property type="entry name" value="GNAT"/>
    <property type="match status" value="1"/>
</dbReference>
<keyword evidence="3" id="KW-0808">Transferase</keyword>
<dbReference type="RefSeq" id="WP_139241308.1">
    <property type="nucleotide sequence ID" value="NZ_FRAC01000031.1"/>
</dbReference>
<name>A0A1M7A8M4_9FIRM</name>
<feature type="coiled-coil region" evidence="1">
    <location>
        <begin position="8"/>
        <end position="35"/>
    </location>
</feature>
<feature type="domain" description="N-acetyltransferase" evidence="2">
    <location>
        <begin position="1"/>
        <end position="139"/>
    </location>
</feature>
<keyword evidence="1" id="KW-0175">Coiled coil</keyword>
<organism evidence="3 4">
    <name type="scientific">Anaerocolumna jejuensis DSM 15929</name>
    <dbReference type="NCBI Taxonomy" id="1121322"/>
    <lineage>
        <taxon>Bacteria</taxon>
        <taxon>Bacillati</taxon>
        <taxon>Bacillota</taxon>
        <taxon>Clostridia</taxon>
        <taxon>Lachnospirales</taxon>
        <taxon>Lachnospiraceae</taxon>
        <taxon>Anaerocolumna</taxon>
    </lineage>
</organism>
<sequence length="139" mass="16381">MEENFTIIELSDNEVKFMEDKLDEYDQEYIKFKMNGEISIGIKENGYLIAGLNACFTAFKILYVSTVFVEKEYRRRGIGTRLMDELERKAKELGANMIRLDTFDFQGREFYKSIGYEEVGFYKNGIDCFAESFFVKRLD</sequence>
<dbReference type="EMBL" id="FRAC01000031">
    <property type="protein sequence ID" value="SHL39134.1"/>
    <property type="molecule type" value="Genomic_DNA"/>
</dbReference>
<dbReference type="Proteomes" id="UP000184386">
    <property type="component" value="Unassembled WGS sequence"/>
</dbReference>
<protein>
    <submittedName>
        <fullName evidence="3">Acetyltransferase (GNAT) family protein</fullName>
    </submittedName>
</protein>
<dbReference type="GO" id="GO:0005737">
    <property type="term" value="C:cytoplasm"/>
    <property type="evidence" value="ECO:0007669"/>
    <property type="project" value="TreeGrafter"/>
</dbReference>
<evidence type="ECO:0000256" key="1">
    <source>
        <dbReference type="SAM" id="Coils"/>
    </source>
</evidence>
<dbReference type="AlphaFoldDB" id="A0A1M7A8M4"/>
<gene>
    <name evidence="3" type="ORF">SAMN02745136_04795</name>
</gene>
<evidence type="ECO:0000259" key="2">
    <source>
        <dbReference type="PROSITE" id="PS51186"/>
    </source>
</evidence>
<dbReference type="PANTHER" id="PTHR13538">
    <property type="entry name" value="N-ACETYLTRANSFERASE 6"/>
    <property type="match status" value="1"/>
</dbReference>
<dbReference type="SUPFAM" id="SSF55729">
    <property type="entry name" value="Acyl-CoA N-acyltransferases (Nat)"/>
    <property type="match status" value="1"/>
</dbReference>
<dbReference type="Gene3D" id="3.40.630.30">
    <property type="match status" value="1"/>
</dbReference>